<dbReference type="Proteomes" id="UP000054359">
    <property type="component" value="Unassembled WGS sequence"/>
</dbReference>
<gene>
    <name evidence="1" type="ORF">X975_14126</name>
</gene>
<dbReference type="EMBL" id="KK115873">
    <property type="protein sequence ID" value="KFM66257.1"/>
    <property type="molecule type" value="Genomic_DNA"/>
</dbReference>
<evidence type="ECO:0000313" key="1">
    <source>
        <dbReference type="EMBL" id="KFM66257.1"/>
    </source>
</evidence>
<reference evidence="1 2" key="1">
    <citation type="submission" date="2013-11" db="EMBL/GenBank/DDBJ databases">
        <title>Genome sequencing of Stegodyphus mimosarum.</title>
        <authorList>
            <person name="Bechsgaard J."/>
        </authorList>
    </citation>
    <scope>NUCLEOTIDE SEQUENCE [LARGE SCALE GENOMIC DNA]</scope>
</reference>
<accession>A0A087TMB8</accession>
<dbReference type="OMA" id="NHRCENA"/>
<keyword evidence="2" id="KW-1185">Reference proteome</keyword>
<sequence>MDRLNKKSVLSIPYDEEGLCCAKAIVYALAHLHKDMTAINAMKNRRRPALLNRAKELHTAANVPAGPCTFAEISIFEDYLDTQIAVFSSENLNQVVYKGKERSQRINLWLHDGHYDVIKSIKGFFGSKYYCLLCEKTYEHPENHRCENACPICLRTDCEPGQPQRCQDCDRLCRSDVCFEAHKALTGNQEFSLCDRVYQCRDCCQVIRRRDCPKELHKCGTTKCPSCG</sequence>
<feature type="non-terminal residue" evidence="1">
    <location>
        <position position="228"/>
    </location>
</feature>
<dbReference type="OrthoDB" id="6434217at2759"/>
<proteinExistence type="predicted"/>
<evidence type="ECO:0000313" key="2">
    <source>
        <dbReference type="Proteomes" id="UP000054359"/>
    </source>
</evidence>
<protein>
    <submittedName>
        <fullName evidence="1">Uncharacterized protein</fullName>
    </submittedName>
</protein>
<name>A0A087TMB8_STEMI</name>
<organism evidence="1 2">
    <name type="scientific">Stegodyphus mimosarum</name>
    <name type="common">African social velvet spider</name>
    <dbReference type="NCBI Taxonomy" id="407821"/>
    <lineage>
        <taxon>Eukaryota</taxon>
        <taxon>Metazoa</taxon>
        <taxon>Ecdysozoa</taxon>
        <taxon>Arthropoda</taxon>
        <taxon>Chelicerata</taxon>
        <taxon>Arachnida</taxon>
        <taxon>Araneae</taxon>
        <taxon>Araneomorphae</taxon>
        <taxon>Entelegynae</taxon>
        <taxon>Eresoidea</taxon>
        <taxon>Eresidae</taxon>
        <taxon>Stegodyphus</taxon>
    </lineage>
</organism>
<dbReference type="AlphaFoldDB" id="A0A087TMB8"/>
<dbReference type="STRING" id="407821.A0A087TMB8"/>